<dbReference type="EMBL" id="LXQA010001424">
    <property type="protein sequence ID" value="MCH80737.1"/>
    <property type="molecule type" value="Genomic_DNA"/>
</dbReference>
<feature type="transmembrane region" description="Helical" evidence="1">
    <location>
        <begin position="146"/>
        <end position="166"/>
    </location>
</feature>
<keyword evidence="1" id="KW-1133">Transmembrane helix</keyword>
<dbReference type="GO" id="GO:0003843">
    <property type="term" value="F:1,3-beta-D-glucan synthase activity"/>
    <property type="evidence" value="ECO:0007669"/>
    <property type="project" value="InterPro"/>
</dbReference>
<evidence type="ECO:0000313" key="4">
    <source>
        <dbReference type="Proteomes" id="UP000265520"/>
    </source>
</evidence>
<keyword evidence="1" id="KW-0812">Transmembrane</keyword>
<feature type="non-terminal residue" evidence="3">
    <location>
        <position position="1"/>
    </location>
</feature>
<evidence type="ECO:0000313" key="3">
    <source>
        <dbReference type="EMBL" id="MCH80737.1"/>
    </source>
</evidence>
<keyword evidence="1" id="KW-0472">Membrane</keyword>
<dbReference type="GO" id="GO:0005886">
    <property type="term" value="C:plasma membrane"/>
    <property type="evidence" value="ECO:0007669"/>
    <property type="project" value="TreeGrafter"/>
</dbReference>
<proteinExistence type="predicted"/>
<organism evidence="3 4">
    <name type="scientific">Trifolium medium</name>
    <dbReference type="NCBI Taxonomy" id="97028"/>
    <lineage>
        <taxon>Eukaryota</taxon>
        <taxon>Viridiplantae</taxon>
        <taxon>Streptophyta</taxon>
        <taxon>Embryophyta</taxon>
        <taxon>Tracheophyta</taxon>
        <taxon>Spermatophyta</taxon>
        <taxon>Magnoliopsida</taxon>
        <taxon>eudicotyledons</taxon>
        <taxon>Gunneridae</taxon>
        <taxon>Pentapetalae</taxon>
        <taxon>rosids</taxon>
        <taxon>fabids</taxon>
        <taxon>Fabales</taxon>
        <taxon>Fabaceae</taxon>
        <taxon>Papilionoideae</taxon>
        <taxon>50 kb inversion clade</taxon>
        <taxon>NPAAA clade</taxon>
        <taxon>Hologalegina</taxon>
        <taxon>IRL clade</taxon>
        <taxon>Trifolieae</taxon>
        <taxon>Trifolium</taxon>
    </lineage>
</organism>
<evidence type="ECO:0000256" key="1">
    <source>
        <dbReference type="SAM" id="Phobius"/>
    </source>
</evidence>
<feature type="domain" description="Glycosyl transferase 48" evidence="2">
    <location>
        <begin position="1"/>
        <end position="213"/>
    </location>
</feature>
<dbReference type="Pfam" id="PF02364">
    <property type="entry name" value="Glucan_synthase"/>
    <property type="match status" value="1"/>
</dbReference>
<comment type="caution">
    <text evidence="3">The sequence shown here is derived from an EMBL/GenBank/DDBJ whole genome shotgun (WGS) entry which is preliminary data.</text>
</comment>
<protein>
    <submittedName>
        <fullName evidence="3">Callose synthase 9-like</fullName>
    </submittedName>
</protein>
<feature type="transmembrane region" description="Helical" evidence="1">
    <location>
        <begin position="64"/>
        <end position="86"/>
    </location>
</feature>
<dbReference type="GO" id="GO:0006075">
    <property type="term" value="P:(1-&gt;3)-beta-D-glucan biosynthetic process"/>
    <property type="evidence" value="ECO:0007669"/>
    <property type="project" value="InterPro"/>
</dbReference>
<feature type="transmembrane region" description="Helical" evidence="1">
    <location>
        <begin position="121"/>
        <end position="139"/>
    </location>
</feature>
<sequence>FNSTLRQGSVTHHEYIQVGKGRDVSFNQIALFEGKVSSGNGEQVLSRDIYRLGQFFDFFRMMSFYFTTVGYYFCSMLTVLTMYAFLYGKTYLALSGVGETIEERAKITTNIALSAALSTQFLFQIGIFTSVPMVLGFILEQGFLRAVVNFVTMQFQLCTVFLAFSLGTRTHYFGRTILHGVARYQATGRGFLVCHIKFSENYRLYSRSHFVKG</sequence>
<dbReference type="PANTHER" id="PTHR12741:SF47">
    <property type="entry name" value="CALLOSE SYNTHASE 9"/>
    <property type="match status" value="1"/>
</dbReference>
<reference evidence="3 4" key="1">
    <citation type="journal article" date="2018" name="Front. Plant Sci.">
        <title>Red Clover (Trifolium pratense) and Zigzag Clover (T. medium) - A Picture of Genomic Similarities and Differences.</title>
        <authorList>
            <person name="Dluhosova J."/>
            <person name="Istvanek J."/>
            <person name="Nedelnik J."/>
            <person name="Repkova J."/>
        </authorList>
    </citation>
    <scope>NUCLEOTIDE SEQUENCE [LARGE SCALE GENOMIC DNA]</scope>
    <source>
        <strain evidence="4">cv. 10/8</strain>
        <tissue evidence="3">Leaf</tissue>
    </source>
</reference>
<dbReference type="GO" id="GO:0000148">
    <property type="term" value="C:1,3-beta-D-glucan synthase complex"/>
    <property type="evidence" value="ECO:0007669"/>
    <property type="project" value="InterPro"/>
</dbReference>
<keyword evidence="4" id="KW-1185">Reference proteome</keyword>
<name>A0A392M0A6_9FABA</name>
<accession>A0A392M0A6</accession>
<gene>
    <name evidence="3" type="ORF">A2U01_0001510</name>
</gene>
<dbReference type="InterPro" id="IPR003440">
    <property type="entry name" value="Glyco_trans_48_dom"/>
</dbReference>
<dbReference type="Proteomes" id="UP000265520">
    <property type="component" value="Unassembled WGS sequence"/>
</dbReference>
<evidence type="ECO:0000259" key="2">
    <source>
        <dbReference type="Pfam" id="PF02364"/>
    </source>
</evidence>
<dbReference type="PANTHER" id="PTHR12741">
    <property type="entry name" value="LYST-INTERACTING PROTEIN LIP5 DOPAMINE RESPONSIVE PROTEIN DRG-1"/>
    <property type="match status" value="1"/>
</dbReference>
<dbReference type="AlphaFoldDB" id="A0A392M0A6"/>